<dbReference type="InterPro" id="IPR011050">
    <property type="entry name" value="Pectin_lyase_fold/virulence"/>
</dbReference>
<feature type="signal peptide" evidence="1">
    <location>
        <begin position="1"/>
        <end position="20"/>
    </location>
</feature>
<feature type="chain" id="PRO_5045889291" evidence="1">
    <location>
        <begin position="21"/>
        <end position="977"/>
    </location>
</feature>
<feature type="domain" description="Rhamnogalacturonase A/B/Epimerase-like pectate lyase" evidence="2">
    <location>
        <begin position="370"/>
        <end position="424"/>
    </location>
</feature>
<dbReference type="SUPFAM" id="SSF51126">
    <property type="entry name" value="Pectin lyase-like"/>
    <property type="match status" value="3"/>
</dbReference>
<feature type="domain" description="Rhamnogalacturonase A/B/Epimerase-like pectate lyase" evidence="2">
    <location>
        <begin position="42"/>
        <end position="240"/>
    </location>
</feature>
<evidence type="ECO:0000256" key="1">
    <source>
        <dbReference type="SAM" id="SignalP"/>
    </source>
</evidence>
<comment type="caution">
    <text evidence="3">The sequence shown here is derived from an EMBL/GenBank/DDBJ whole genome shotgun (WGS) entry which is preliminary data.</text>
</comment>
<dbReference type="GO" id="GO:0016787">
    <property type="term" value="F:hydrolase activity"/>
    <property type="evidence" value="ECO:0007669"/>
    <property type="project" value="UniProtKB-KW"/>
</dbReference>
<dbReference type="PANTHER" id="PTHR47572">
    <property type="entry name" value="LIPOPROTEIN-RELATED"/>
    <property type="match status" value="1"/>
</dbReference>
<proteinExistence type="predicted"/>
<accession>A0ABW1EIC4</accession>
<name>A0ABW1EIC4_9BACT</name>
<gene>
    <name evidence="3" type="ORF">ACFPT7_12525</name>
</gene>
<dbReference type="Proteomes" id="UP001596091">
    <property type="component" value="Unassembled WGS sequence"/>
</dbReference>
<dbReference type="InterPro" id="IPR011042">
    <property type="entry name" value="6-blade_b-propeller_TolB-like"/>
</dbReference>
<keyword evidence="1" id="KW-0732">Signal</keyword>
<organism evidence="3 4">
    <name type="scientific">Acidicapsa dinghuensis</name>
    <dbReference type="NCBI Taxonomy" id="2218256"/>
    <lineage>
        <taxon>Bacteria</taxon>
        <taxon>Pseudomonadati</taxon>
        <taxon>Acidobacteriota</taxon>
        <taxon>Terriglobia</taxon>
        <taxon>Terriglobales</taxon>
        <taxon>Acidobacteriaceae</taxon>
        <taxon>Acidicapsa</taxon>
    </lineage>
</organism>
<dbReference type="PANTHER" id="PTHR47572:SF4">
    <property type="entry name" value="LACTONASE DRP35"/>
    <property type="match status" value="1"/>
</dbReference>
<dbReference type="Gene3D" id="2.160.20.10">
    <property type="entry name" value="Single-stranded right-handed beta-helix, Pectin lyase-like"/>
    <property type="match status" value="2"/>
</dbReference>
<keyword evidence="3" id="KW-0378">Hydrolase</keyword>
<dbReference type="RefSeq" id="WP_263339568.1">
    <property type="nucleotide sequence ID" value="NZ_JAGSYH010000005.1"/>
</dbReference>
<reference evidence="4" key="1">
    <citation type="journal article" date="2019" name="Int. J. Syst. Evol. Microbiol.">
        <title>The Global Catalogue of Microorganisms (GCM) 10K type strain sequencing project: providing services to taxonomists for standard genome sequencing and annotation.</title>
        <authorList>
            <consortium name="The Broad Institute Genomics Platform"/>
            <consortium name="The Broad Institute Genome Sequencing Center for Infectious Disease"/>
            <person name="Wu L."/>
            <person name="Ma J."/>
        </authorList>
    </citation>
    <scope>NUCLEOTIDE SEQUENCE [LARGE SCALE GENOMIC DNA]</scope>
    <source>
        <strain evidence="4">JCM 4087</strain>
    </source>
</reference>
<dbReference type="Gene3D" id="2.120.10.30">
    <property type="entry name" value="TolB, C-terminal domain"/>
    <property type="match status" value="1"/>
</dbReference>
<evidence type="ECO:0000259" key="2">
    <source>
        <dbReference type="Pfam" id="PF12708"/>
    </source>
</evidence>
<dbReference type="InterPro" id="IPR012334">
    <property type="entry name" value="Pectin_lyas_fold"/>
</dbReference>
<dbReference type="InterPro" id="IPR051262">
    <property type="entry name" value="SMP-30/CGR1_Lactonase"/>
</dbReference>
<dbReference type="EMBL" id="JBHSPH010000003">
    <property type="protein sequence ID" value="MFC5863123.1"/>
    <property type="molecule type" value="Genomic_DNA"/>
</dbReference>
<dbReference type="SUPFAM" id="SSF63829">
    <property type="entry name" value="Calcium-dependent phosphotriesterase"/>
    <property type="match status" value="1"/>
</dbReference>
<evidence type="ECO:0000313" key="3">
    <source>
        <dbReference type="EMBL" id="MFC5863123.1"/>
    </source>
</evidence>
<dbReference type="Pfam" id="PF12708">
    <property type="entry name" value="Pect-lyase_RHGA_epim"/>
    <property type="match status" value="2"/>
</dbReference>
<evidence type="ECO:0000313" key="4">
    <source>
        <dbReference type="Proteomes" id="UP001596091"/>
    </source>
</evidence>
<dbReference type="InterPro" id="IPR024535">
    <property type="entry name" value="RHGA/B-epi-like_pectate_lyase"/>
</dbReference>
<keyword evidence="4" id="KW-1185">Reference proteome</keyword>
<sequence length="977" mass="106119">MPFLRALAALLVLLPIASFASESYFPLRPDDPHAVYLEHGNFGVKGDGIADDSDAIQQAINRVQETTYQGIVFIPQGRYRITKTIYVWEGIRLIGFGVHRPVFVLAKNTPGFQEGPSHYMVHFTDRRQPAGEPIWDASEFTFYSGMNNIDFEIEDGNPAAVAVRFHVAQHSMLTHMDFHIGSAKAALEDIGNQASDIHIYGGKYGILTKKTSPAWQFLLMDSSFEGQSVASIHTQEAGMTLIRDQFSHVPVGIEIDDGQVEQLYGRDLRMQDVLGAAIDLGDDKNLRSEVTLERIECSAVPNFLRGDAHGNDGLSVAAHTYVMDSFTAGLDIADDGREIGIAMHHKEHEVAELPAMTASDIPALPPMSDWINVQALGVKGDGGTDDTVALQAAIDKHRVLYLPSGMYRLTGSLRLKSDTVLIGLNPVTTQLALLNDTPAFSGEGAPIPLIIAPRDGHNAVVSIGLARGLGNPRAAGIVWQASAGSMLDDVSFFPGHTAYRAALSPAQPAPTSQARGAWNQYFDTEYPDLWVRDGGGGVFRGLWTHDSFSKAGLLVEDTSTPGSIYQLSCEHHIHNEVEFHNVRKWNIYALQTEEENPAGSEATAAEIDHSQHLLFVNTYMYRVSRNVLPKKDAVIVRDSDDVQFANMKVFSQTRLAFDNSVLNANTGAQVRAHHFTSFVIHALSKPPEPLPIPAAIFAHDATLEKVATGFSNASGLTADSDGHVYFTDAVRHVIYRWNDATHNADKIGEIPGSPMALGFVAPHTLLIMAYEKAVYSLDLSVPDAKPQQVTGNATVAPGSSLMLPSGLHNELWNLEWLLERKGYTFRPGSNTAILSTVLDEPRSYYYAPGSNTAMVGGGTWRADAQASQFTTFAPGSKHWITSEDDEHTYADTLESSIKLTTKLFAERGGTSVVSDTAGNVYIASGEIFIYDGAGQQIGILEVSERPSSLAFGGPDGKTLFIGARGSLYAIRTATPGK</sequence>
<protein>
    <submittedName>
        <fullName evidence="3">Glycosyl hydrolase family 28-related protein</fullName>
    </submittedName>
</protein>